<dbReference type="InterPro" id="IPR052920">
    <property type="entry name" value="DNA-binding_regulatory"/>
</dbReference>
<dbReference type="InterPro" id="IPR029058">
    <property type="entry name" value="AB_hydrolase_fold"/>
</dbReference>
<dbReference type="InterPro" id="IPR003903">
    <property type="entry name" value="UIM_dom"/>
</dbReference>
<feature type="compositionally biased region" description="Acidic residues" evidence="1">
    <location>
        <begin position="517"/>
        <end position="527"/>
    </location>
</feature>
<dbReference type="EMBL" id="HBDZ01015186">
    <property type="protein sequence ID" value="CAD8250161.1"/>
    <property type="molecule type" value="Transcribed_RNA"/>
</dbReference>
<sequence length="555" mass="57743">MRRRAALSACSAARRLRAAAGAAGGAAGGAAVGAATAERSMAAAIARVRAAAAASFSTAGAGARSRQLPKDGKTLADFVGGDGRAGGAGGAGGGSKKERKPKKPGVMQQLEDLIIRPPRAQYSRELDLLGGAPTAGAPGALFVLQGRAFCRVDRTLRNARGEALQLSYYHPAWWNGERRLPAVIYAHGNSGCRCDANDVAALLLPQNICVVALDFAGSGKSEGEYVTLGAREMEDLGAAKEWLMRRGQTSRVGLWGRSMGAVASLLCARQDPSVAGLVLDSIFSRLNDVAMELVRVSAPKLPGAIARSALYFMRRGIRRRAGFDISELDALSAAEGSWTPALFMHGEADTMIGAHHSRKVHAAYSGDKNLVTFEGDHNDARPQFAKDSASIFWYNTLQPPSKLENEVPGCAPHAKDLLFFSEMTRMGNEDAGGGELGSRGSSDADDGTRAASGMPGMFGVESLTREMQRHAETADSTRAASGGARPRLGVQGSERGGGGGRTNGAALCRSTRNVASDSDDDFGAMDDTDEQLLAAAIAMSLSDAVESSADGQGGA</sequence>
<organism evidence="3">
    <name type="scientific">Prasinoderma coloniale</name>
    <dbReference type="NCBI Taxonomy" id="156133"/>
    <lineage>
        <taxon>Eukaryota</taxon>
        <taxon>Viridiplantae</taxon>
        <taxon>Prasinodermophyta</taxon>
        <taxon>Prasinodermophyceae</taxon>
        <taxon>Prasinodermales</taxon>
        <taxon>Prasinodermaceae</taxon>
        <taxon>Prasinoderma</taxon>
    </lineage>
</organism>
<accession>A0A7R9U1W1</accession>
<dbReference type="Pfam" id="PF12146">
    <property type="entry name" value="Hydrolase_4"/>
    <property type="match status" value="1"/>
</dbReference>
<evidence type="ECO:0000313" key="3">
    <source>
        <dbReference type="EMBL" id="CAD8250161.1"/>
    </source>
</evidence>
<reference evidence="3" key="1">
    <citation type="submission" date="2021-01" db="EMBL/GenBank/DDBJ databases">
        <authorList>
            <person name="Corre E."/>
            <person name="Pelletier E."/>
            <person name="Niang G."/>
            <person name="Scheremetjew M."/>
            <person name="Finn R."/>
            <person name="Kale V."/>
            <person name="Holt S."/>
            <person name="Cochrane G."/>
            <person name="Meng A."/>
            <person name="Brown T."/>
            <person name="Cohen L."/>
        </authorList>
    </citation>
    <scope>NUCLEOTIDE SEQUENCE</scope>
    <source>
        <strain evidence="3">CCMP1413</strain>
    </source>
</reference>
<evidence type="ECO:0000256" key="1">
    <source>
        <dbReference type="SAM" id="MobiDB-lite"/>
    </source>
</evidence>
<feature type="compositionally biased region" description="Basic and acidic residues" evidence="1">
    <location>
        <begin position="463"/>
        <end position="475"/>
    </location>
</feature>
<dbReference type="InterPro" id="IPR022742">
    <property type="entry name" value="Hydrolase_4"/>
</dbReference>
<protein>
    <recommendedName>
        <fullName evidence="2">Serine aminopeptidase S33 domain-containing protein</fullName>
    </recommendedName>
</protein>
<dbReference type="AlphaFoldDB" id="A0A7R9U1W1"/>
<feature type="region of interest" description="Disordered" evidence="1">
    <location>
        <begin position="61"/>
        <end position="106"/>
    </location>
</feature>
<feature type="domain" description="Serine aminopeptidase S33" evidence="2">
    <location>
        <begin position="182"/>
        <end position="288"/>
    </location>
</feature>
<gene>
    <name evidence="3" type="ORF">PCOL08062_LOCUS11693</name>
</gene>
<dbReference type="PROSITE" id="PS50330">
    <property type="entry name" value="UIM"/>
    <property type="match status" value="1"/>
</dbReference>
<feature type="compositionally biased region" description="Gly residues" evidence="1">
    <location>
        <begin position="80"/>
        <end position="94"/>
    </location>
</feature>
<name>A0A7R9U1W1_9VIRI</name>
<proteinExistence type="predicted"/>
<dbReference type="PANTHER" id="PTHR43358:SF4">
    <property type="entry name" value="ALPHA_BETA HYDROLASE FOLD-1 DOMAIN-CONTAINING PROTEIN"/>
    <property type="match status" value="1"/>
</dbReference>
<evidence type="ECO:0000259" key="2">
    <source>
        <dbReference type="Pfam" id="PF12146"/>
    </source>
</evidence>
<dbReference type="PANTHER" id="PTHR43358">
    <property type="entry name" value="ALPHA/BETA-HYDROLASE"/>
    <property type="match status" value="1"/>
</dbReference>
<dbReference type="Gene3D" id="3.40.50.1820">
    <property type="entry name" value="alpha/beta hydrolase"/>
    <property type="match status" value="1"/>
</dbReference>
<dbReference type="SUPFAM" id="SSF53474">
    <property type="entry name" value="alpha/beta-Hydrolases"/>
    <property type="match status" value="1"/>
</dbReference>
<feature type="region of interest" description="Disordered" evidence="1">
    <location>
        <begin position="428"/>
        <end position="527"/>
    </location>
</feature>